<reference evidence="1 2" key="1">
    <citation type="submission" date="2017-10" db="EMBL/GenBank/DDBJ databases">
        <title>Comparative genomics in systemic dimorphic fungi from Ajellomycetaceae.</title>
        <authorList>
            <person name="Munoz J.F."/>
            <person name="Mcewen J.G."/>
            <person name="Clay O.K."/>
            <person name="Cuomo C.A."/>
        </authorList>
    </citation>
    <scope>NUCLEOTIDE SEQUENCE [LARGE SCALE GENOMIC DNA]</scope>
    <source>
        <strain evidence="1 2">UAMH7299</strain>
    </source>
</reference>
<organism evidence="1 2">
    <name type="scientific">Polytolypa hystricis (strain UAMH7299)</name>
    <dbReference type="NCBI Taxonomy" id="1447883"/>
    <lineage>
        <taxon>Eukaryota</taxon>
        <taxon>Fungi</taxon>
        <taxon>Dikarya</taxon>
        <taxon>Ascomycota</taxon>
        <taxon>Pezizomycotina</taxon>
        <taxon>Eurotiomycetes</taxon>
        <taxon>Eurotiomycetidae</taxon>
        <taxon>Onygenales</taxon>
        <taxon>Onygenales incertae sedis</taxon>
        <taxon>Polytolypa</taxon>
    </lineage>
</organism>
<protein>
    <submittedName>
        <fullName evidence="1">Uncharacterized protein</fullName>
    </submittedName>
</protein>
<dbReference type="AlphaFoldDB" id="A0A2B7XSC0"/>
<sequence length="340" mass="40182">MPPGFDCLPEQQVSYPRADTLEPNRTSVLPLAVDALEQRKLRVVLRKDRHNRQPALEFLESFGKTQPPQWYDFSPTTSQALLAFQMWWSSLSQTLLVADCEWRIRAWRSRKAQVHSPHIILHRARASRKSILLCGTGLRDWELEEFLCVWRYLTEKVRHFLKQVEDDYMAEYMVDEPFIVETHYVDSRWESDDMFFSEDFFRGGRQEWVEGCLTRGLVQLKKMVTAEDRFEVLESSRSSGNALKPALSMLRPHAYHPKAFWLGTWRLGGGEGFNDLLKNTTRADCGASDIGRACRLVESERESVERRTRRQEQQWEREGKIYQGSEHYYEHKRFEWDREP</sequence>
<dbReference type="OrthoDB" id="4200957at2759"/>
<comment type="caution">
    <text evidence="1">The sequence shown here is derived from an EMBL/GenBank/DDBJ whole genome shotgun (WGS) entry which is preliminary data.</text>
</comment>
<keyword evidence="2" id="KW-1185">Reference proteome</keyword>
<dbReference type="Proteomes" id="UP000224634">
    <property type="component" value="Unassembled WGS sequence"/>
</dbReference>
<gene>
    <name evidence="1" type="ORF">AJ80_07030</name>
</gene>
<evidence type="ECO:0000313" key="1">
    <source>
        <dbReference type="EMBL" id="PGH11663.1"/>
    </source>
</evidence>
<accession>A0A2B7XSC0</accession>
<evidence type="ECO:0000313" key="2">
    <source>
        <dbReference type="Proteomes" id="UP000224634"/>
    </source>
</evidence>
<name>A0A2B7XSC0_POLH7</name>
<proteinExistence type="predicted"/>
<dbReference type="EMBL" id="PDNA01000129">
    <property type="protein sequence ID" value="PGH11663.1"/>
    <property type="molecule type" value="Genomic_DNA"/>
</dbReference>